<proteinExistence type="inferred from homology"/>
<feature type="domain" description="CobW C-terminal" evidence="6">
    <location>
        <begin position="230"/>
        <end position="320"/>
    </location>
</feature>
<dbReference type="SUPFAM" id="SSF52540">
    <property type="entry name" value="P-loop containing nucleoside triphosphate hydrolases"/>
    <property type="match status" value="1"/>
</dbReference>
<dbReference type="RefSeq" id="WP_378306646.1">
    <property type="nucleotide sequence ID" value="NZ_JBHUKS010000015.1"/>
</dbReference>
<keyword evidence="1" id="KW-0547">Nucleotide-binding</keyword>
<dbReference type="PANTHER" id="PTHR13748:SF62">
    <property type="entry name" value="COBW DOMAIN-CONTAINING PROTEIN"/>
    <property type="match status" value="1"/>
</dbReference>
<comment type="caution">
    <text evidence="7">The sequence shown here is derived from an EMBL/GenBank/DDBJ whole genome shotgun (WGS) entry which is preliminary data.</text>
</comment>
<dbReference type="SUPFAM" id="SSF90002">
    <property type="entry name" value="Hypothetical protein YjiA, C-terminal domain"/>
    <property type="match status" value="1"/>
</dbReference>
<dbReference type="CDD" id="cd03112">
    <property type="entry name" value="CobW-like"/>
    <property type="match status" value="1"/>
</dbReference>
<sequence>MTKIPVTVLTGFLGSGKTTLVNHILTANHGHRIAVIENEFGDIPIDNALVLGGDEKIIEMSNGCCLCCTARTDLIEILQSLLRRRERFDRILIETSGMADPNPVAQTFFVDDEVSAAFALDAIVTLVDARHVGSHLEEGEHDGVGGQVSNQIAFADRIVLNKIDLVTEPEIEELRARLRSVNATADIIPSSYGDVDLDDLLGINAFDLNRTVAADPDWLEDESHHHDPTLESVSLELGCPLDRAAFEQWLTALLAERGDDLYRFKGILAFDRRTVLQGVHRMYELTDAGEWGAAPPVSKLVLIGRNLDRAELTDTVSRCHAGAAVTSSSTS</sequence>
<dbReference type="InterPro" id="IPR027417">
    <property type="entry name" value="P-loop_NTPase"/>
</dbReference>
<comment type="similarity">
    <text evidence="4">Belongs to the SIMIBI class G3E GTPase family. ZNG1 subfamily.</text>
</comment>
<reference evidence="8" key="1">
    <citation type="journal article" date="2019" name="Int. J. Syst. Evol. Microbiol.">
        <title>The Global Catalogue of Microorganisms (GCM) 10K type strain sequencing project: providing services to taxonomists for standard genome sequencing and annotation.</title>
        <authorList>
            <consortium name="The Broad Institute Genomics Platform"/>
            <consortium name="The Broad Institute Genome Sequencing Center for Infectious Disease"/>
            <person name="Wu L."/>
            <person name="Ma J."/>
        </authorList>
    </citation>
    <scope>NUCLEOTIDE SEQUENCE [LARGE SCALE GENOMIC DNA]</scope>
    <source>
        <strain evidence="8">CGMCC 4.7641</strain>
    </source>
</reference>
<organism evidence="7 8">
    <name type="scientific">Amycolatopsis silviterrae</name>
    <dbReference type="NCBI Taxonomy" id="1656914"/>
    <lineage>
        <taxon>Bacteria</taxon>
        <taxon>Bacillati</taxon>
        <taxon>Actinomycetota</taxon>
        <taxon>Actinomycetes</taxon>
        <taxon>Pseudonocardiales</taxon>
        <taxon>Pseudonocardiaceae</taxon>
        <taxon>Amycolatopsis</taxon>
    </lineage>
</organism>
<dbReference type="SMART" id="SM00833">
    <property type="entry name" value="CobW_C"/>
    <property type="match status" value="1"/>
</dbReference>
<dbReference type="Pfam" id="PF07683">
    <property type="entry name" value="CobW_C"/>
    <property type="match status" value="1"/>
</dbReference>
<dbReference type="Proteomes" id="UP001597483">
    <property type="component" value="Unassembled WGS sequence"/>
</dbReference>
<evidence type="ECO:0000256" key="4">
    <source>
        <dbReference type="ARBA" id="ARBA00034320"/>
    </source>
</evidence>
<keyword evidence="8" id="KW-1185">Reference proteome</keyword>
<evidence type="ECO:0000256" key="3">
    <source>
        <dbReference type="ARBA" id="ARBA00023186"/>
    </source>
</evidence>
<evidence type="ECO:0000313" key="8">
    <source>
        <dbReference type="Proteomes" id="UP001597483"/>
    </source>
</evidence>
<evidence type="ECO:0000259" key="6">
    <source>
        <dbReference type="SMART" id="SM00833"/>
    </source>
</evidence>
<dbReference type="InterPro" id="IPR036627">
    <property type="entry name" value="CobW-likC_sf"/>
</dbReference>
<evidence type="ECO:0000256" key="1">
    <source>
        <dbReference type="ARBA" id="ARBA00022741"/>
    </source>
</evidence>
<evidence type="ECO:0000313" key="7">
    <source>
        <dbReference type="EMBL" id="MFD2469891.1"/>
    </source>
</evidence>
<dbReference type="Gene3D" id="3.30.1220.10">
    <property type="entry name" value="CobW-like, C-terminal domain"/>
    <property type="match status" value="1"/>
</dbReference>
<evidence type="ECO:0000256" key="5">
    <source>
        <dbReference type="ARBA" id="ARBA00049117"/>
    </source>
</evidence>
<gene>
    <name evidence="7" type="ORF">ACFSVL_21070</name>
</gene>
<dbReference type="Pfam" id="PF02492">
    <property type="entry name" value="cobW"/>
    <property type="match status" value="1"/>
</dbReference>
<evidence type="ECO:0000256" key="2">
    <source>
        <dbReference type="ARBA" id="ARBA00022801"/>
    </source>
</evidence>
<name>A0ABW5HA08_9PSEU</name>
<keyword evidence="2" id="KW-0378">Hydrolase</keyword>
<dbReference type="PANTHER" id="PTHR13748">
    <property type="entry name" value="COBW-RELATED"/>
    <property type="match status" value="1"/>
</dbReference>
<comment type="catalytic activity">
    <reaction evidence="5">
        <text>GTP + H2O = GDP + phosphate + H(+)</text>
        <dbReference type="Rhea" id="RHEA:19669"/>
        <dbReference type="ChEBI" id="CHEBI:15377"/>
        <dbReference type="ChEBI" id="CHEBI:15378"/>
        <dbReference type="ChEBI" id="CHEBI:37565"/>
        <dbReference type="ChEBI" id="CHEBI:43474"/>
        <dbReference type="ChEBI" id="CHEBI:58189"/>
    </reaction>
    <physiologicalReaction direction="left-to-right" evidence="5">
        <dbReference type="Rhea" id="RHEA:19670"/>
    </physiologicalReaction>
</comment>
<protein>
    <submittedName>
        <fullName evidence="7">CobW family GTP-binding protein</fullName>
    </submittedName>
</protein>
<dbReference type="InterPro" id="IPR003495">
    <property type="entry name" value="CobW/HypB/UreG_nucleotide-bd"/>
</dbReference>
<dbReference type="InterPro" id="IPR011629">
    <property type="entry name" value="CobW-like_C"/>
</dbReference>
<keyword evidence="3" id="KW-0143">Chaperone</keyword>
<dbReference type="Gene3D" id="3.40.50.300">
    <property type="entry name" value="P-loop containing nucleotide triphosphate hydrolases"/>
    <property type="match status" value="1"/>
</dbReference>
<dbReference type="InterPro" id="IPR051316">
    <property type="entry name" value="Zinc-reg_GTPase_activator"/>
</dbReference>
<dbReference type="EMBL" id="JBHUKS010000015">
    <property type="protein sequence ID" value="MFD2469891.1"/>
    <property type="molecule type" value="Genomic_DNA"/>
</dbReference>
<accession>A0ABW5HA08</accession>